<proteinExistence type="inferred from homology"/>
<dbReference type="AlphaFoldDB" id="A0A366FNA7"/>
<evidence type="ECO:0000313" key="8">
    <source>
        <dbReference type="EMBL" id="RBP16057.1"/>
    </source>
</evidence>
<dbReference type="PROSITE" id="PS00455">
    <property type="entry name" value="AMP_BINDING"/>
    <property type="match status" value="1"/>
</dbReference>
<sequence>MNVFSLFEHAATAWKDRPAVRYGDRRQSYDELASAASAFAARLASLGLERGDRVALFMRNGFPYPAALLGAFRGGFVAVPINAKLHPREAAYIVEDAEAKAVVIDADMAAQFAAAATRPGVAMIVAGDPSADNALESALARRSDGSPPADCAPDDPVWLFYTSGTTGRPKGAVLSHRNLIAMAVNCLADICAFRLDDRLLHAAPLSHGSGMYLLPALSRGAENIIDAGGGFDPDRILRFIADERVTVLPFLAPTMIVRLLEADSDIRLPTLRAMVYGGAPMHIEHLRRALRRFGPVLTQLYGQGEAPMTISVLPAWAHETAGDEALQSAGFVRSGVEVRILDSVGDAAPRGAIGEIAVRGDVVMRGYWRNDAANAASLRNGWLLTGDIGRFDDGGRLHILDRRHDTIISGGTNIYPREVEEVLTRHPAVKEAIVFGVPDPEWGESVASAIVLREDYAGLDAETLIAFCRDHLASFKKPKRIEFVAELPKNAYGKVLRRDLRDRFDKQR</sequence>
<dbReference type="InterPro" id="IPR042099">
    <property type="entry name" value="ANL_N_sf"/>
</dbReference>
<comment type="catalytic activity">
    <reaction evidence="3">
        <text>3-(methylsulfanyl)propanoate + ATP + CoA = 3-(methylsulfanyl)propanoyl-CoA + AMP + diphosphate</text>
        <dbReference type="Rhea" id="RHEA:43052"/>
        <dbReference type="ChEBI" id="CHEBI:30616"/>
        <dbReference type="ChEBI" id="CHEBI:33019"/>
        <dbReference type="ChEBI" id="CHEBI:49016"/>
        <dbReference type="ChEBI" id="CHEBI:57287"/>
        <dbReference type="ChEBI" id="CHEBI:82815"/>
        <dbReference type="ChEBI" id="CHEBI:456215"/>
        <dbReference type="EC" id="6.2.1.44"/>
    </reaction>
    <physiologicalReaction direction="left-to-right" evidence="3">
        <dbReference type="Rhea" id="RHEA:43053"/>
    </physiologicalReaction>
</comment>
<organism evidence="8 9">
    <name type="scientific">Roseiarcus fermentans</name>
    <dbReference type="NCBI Taxonomy" id="1473586"/>
    <lineage>
        <taxon>Bacteria</taxon>
        <taxon>Pseudomonadati</taxon>
        <taxon>Pseudomonadota</taxon>
        <taxon>Alphaproteobacteria</taxon>
        <taxon>Hyphomicrobiales</taxon>
        <taxon>Roseiarcaceae</taxon>
        <taxon>Roseiarcus</taxon>
    </lineage>
</organism>
<accession>A0A366FNA7</accession>
<dbReference type="InterPro" id="IPR050237">
    <property type="entry name" value="ATP-dep_AMP-bd_enzyme"/>
</dbReference>
<dbReference type="GO" id="GO:0016877">
    <property type="term" value="F:ligase activity, forming carbon-sulfur bonds"/>
    <property type="evidence" value="ECO:0007669"/>
    <property type="project" value="UniProtKB-ARBA"/>
</dbReference>
<dbReference type="InterPro" id="IPR020845">
    <property type="entry name" value="AMP-binding_CS"/>
</dbReference>
<evidence type="ECO:0000256" key="3">
    <source>
        <dbReference type="ARBA" id="ARBA00051915"/>
    </source>
</evidence>
<dbReference type="InterPro" id="IPR045851">
    <property type="entry name" value="AMP-bd_C_sf"/>
</dbReference>
<dbReference type="PANTHER" id="PTHR43767:SF7">
    <property type="entry name" value="MEDIUM_LONG-CHAIN-FATTY-ACID--COA LIGASE FADD8"/>
    <property type="match status" value="1"/>
</dbReference>
<dbReference type="InterPro" id="IPR000873">
    <property type="entry name" value="AMP-dep_synth/lig_dom"/>
</dbReference>
<gene>
    <name evidence="8" type="ORF">DFR50_10618</name>
</gene>
<dbReference type="Pfam" id="PF00501">
    <property type="entry name" value="AMP-binding"/>
    <property type="match status" value="1"/>
</dbReference>
<dbReference type="RefSeq" id="WP_113888393.1">
    <property type="nucleotide sequence ID" value="NZ_QNRK01000006.1"/>
</dbReference>
<evidence type="ECO:0000256" key="4">
    <source>
        <dbReference type="ARBA" id="ARBA00066616"/>
    </source>
</evidence>
<comment type="similarity">
    <text evidence="1">Belongs to the ATP-dependent AMP-binding enzyme family.</text>
</comment>
<dbReference type="SUPFAM" id="SSF56801">
    <property type="entry name" value="Acetyl-CoA synthetase-like"/>
    <property type="match status" value="1"/>
</dbReference>
<keyword evidence="9" id="KW-1185">Reference proteome</keyword>
<comment type="caution">
    <text evidence="8">The sequence shown here is derived from an EMBL/GenBank/DDBJ whole genome shotgun (WGS) entry which is preliminary data.</text>
</comment>
<evidence type="ECO:0000256" key="5">
    <source>
        <dbReference type="ARBA" id="ARBA00067668"/>
    </source>
</evidence>
<dbReference type="Pfam" id="PF13193">
    <property type="entry name" value="AMP-binding_C"/>
    <property type="match status" value="1"/>
</dbReference>
<evidence type="ECO:0000259" key="6">
    <source>
        <dbReference type="Pfam" id="PF00501"/>
    </source>
</evidence>
<keyword evidence="2 8" id="KW-0436">Ligase</keyword>
<evidence type="ECO:0000256" key="2">
    <source>
        <dbReference type="ARBA" id="ARBA00022598"/>
    </source>
</evidence>
<dbReference type="EC" id="6.2.1.44" evidence="4"/>
<protein>
    <recommendedName>
        <fullName evidence="5">3-methylmercaptopropionyl-CoA ligase</fullName>
        <ecNumber evidence="4">6.2.1.44</ecNumber>
    </recommendedName>
</protein>
<name>A0A366FNA7_9HYPH</name>
<dbReference type="InterPro" id="IPR025110">
    <property type="entry name" value="AMP-bd_C"/>
</dbReference>
<dbReference type="EMBL" id="QNRK01000006">
    <property type="protein sequence ID" value="RBP16057.1"/>
    <property type="molecule type" value="Genomic_DNA"/>
</dbReference>
<evidence type="ECO:0000313" key="9">
    <source>
        <dbReference type="Proteomes" id="UP000253529"/>
    </source>
</evidence>
<evidence type="ECO:0000256" key="1">
    <source>
        <dbReference type="ARBA" id="ARBA00006432"/>
    </source>
</evidence>
<dbReference type="FunFam" id="3.30.300.30:FF:000008">
    <property type="entry name" value="2,3-dihydroxybenzoate-AMP ligase"/>
    <property type="match status" value="1"/>
</dbReference>
<dbReference type="Gene3D" id="3.30.300.30">
    <property type="match status" value="1"/>
</dbReference>
<reference evidence="8 9" key="1">
    <citation type="submission" date="2018-06" db="EMBL/GenBank/DDBJ databases">
        <title>Genomic Encyclopedia of Type Strains, Phase IV (KMG-IV): sequencing the most valuable type-strain genomes for metagenomic binning, comparative biology and taxonomic classification.</title>
        <authorList>
            <person name="Goeker M."/>
        </authorList>
    </citation>
    <scope>NUCLEOTIDE SEQUENCE [LARGE SCALE GENOMIC DNA]</scope>
    <source>
        <strain evidence="8 9">DSM 24875</strain>
    </source>
</reference>
<dbReference type="OrthoDB" id="9803968at2"/>
<evidence type="ECO:0000259" key="7">
    <source>
        <dbReference type="Pfam" id="PF13193"/>
    </source>
</evidence>
<dbReference type="Proteomes" id="UP000253529">
    <property type="component" value="Unassembled WGS sequence"/>
</dbReference>
<feature type="domain" description="AMP-binding enzyme C-terminal" evidence="7">
    <location>
        <begin position="418"/>
        <end position="494"/>
    </location>
</feature>
<dbReference type="PANTHER" id="PTHR43767">
    <property type="entry name" value="LONG-CHAIN-FATTY-ACID--COA LIGASE"/>
    <property type="match status" value="1"/>
</dbReference>
<feature type="domain" description="AMP-dependent synthetase/ligase" evidence="6">
    <location>
        <begin position="7"/>
        <end position="368"/>
    </location>
</feature>
<dbReference type="Gene3D" id="3.40.50.12780">
    <property type="entry name" value="N-terminal domain of ligase-like"/>
    <property type="match status" value="1"/>
</dbReference>